<proteinExistence type="predicted"/>
<keyword evidence="2" id="KW-1185">Reference proteome</keyword>
<evidence type="ECO:0000313" key="1">
    <source>
        <dbReference type="EMBL" id="BAT84835.1"/>
    </source>
</evidence>
<reference evidence="1 2" key="1">
    <citation type="journal article" date="2015" name="Sci. Rep.">
        <title>The power of single molecule real-time sequencing technology in the de novo assembly of a eukaryotic genome.</title>
        <authorList>
            <person name="Sakai H."/>
            <person name="Naito K."/>
            <person name="Ogiso-Tanaka E."/>
            <person name="Takahashi Y."/>
            <person name="Iseki K."/>
            <person name="Muto C."/>
            <person name="Satou K."/>
            <person name="Teruya K."/>
            <person name="Shiroma A."/>
            <person name="Shimoji M."/>
            <person name="Hirano T."/>
            <person name="Itoh T."/>
            <person name="Kaga A."/>
            <person name="Tomooka N."/>
        </authorList>
    </citation>
    <scope>NUCLEOTIDE SEQUENCE [LARGE SCALE GENOMIC DNA]</scope>
    <source>
        <strain evidence="2">cv. Shumari</strain>
    </source>
</reference>
<evidence type="ECO:0000313" key="2">
    <source>
        <dbReference type="Proteomes" id="UP000291084"/>
    </source>
</evidence>
<name>A0A0S3RW54_PHAAN</name>
<protein>
    <submittedName>
        <fullName evidence="1">Uncharacterized protein</fullName>
    </submittedName>
</protein>
<dbReference type="Proteomes" id="UP000291084">
    <property type="component" value="Chromosome 4"/>
</dbReference>
<dbReference type="EMBL" id="AP015037">
    <property type="protein sequence ID" value="BAT84835.1"/>
    <property type="molecule type" value="Genomic_DNA"/>
</dbReference>
<sequence length="77" mass="8261">MAALRKCDSSVFSPLMAVRGGLSGSFRCAGRPYPFLFLFLARDAREVARVVARKALMVVAMGVKVVGVDNSVLADLE</sequence>
<organism evidence="1 2">
    <name type="scientific">Vigna angularis var. angularis</name>
    <dbReference type="NCBI Taxonomy" id="157739"/>
    <lineage>
        <taxon>Eukaryota</taxon>
        <taxon>Viridiplantae</taxon>
        <taxon>Streptophyta</taxon>
        <taxon>Embryophyta</taxon>
        <taxon>Tracheophyta</taxon>
        <taxon>Spermatophyta</taxon>
        <taxon>Magnoliopsida</taxon>
        <taxon>eudicotyledons</taxon>
        <taxon>Gunneridae</taxon>
        <taxon>Pentapetalae</taxon>
        <taxon>rosids</taxon>
        <taxon>fabids</taxon>
        <taxon>Fabales</taxon>
        <taxon>Fabaceae</taxon>
        <taxon>Papilionoideae</taxon>
        <taxon>50 kb inversion clade</taxon>
        <taxon>NPAAA clade</taxon>
        <taxon>indigoferoid/millettioid clade</taxon>
        <taxon>Phaseoleae</taxon>
        <taxon>Vigna</taxon>
    </lineage>
</organism>
<dbReference type="AlphaFoldDB" id="A0A0S3RW54"/>
<accession>A0A0S3RW54</accession>
<gene>
    <name evidence="1" type="primary">Vigan.04G229700</name>
    <name evidence="1" type="ORF">VIGAN_04229700</name>
</gene>